<feature type="region of interest" description="Disordered" evidence="1">
    <location>
        <begin position="1"/>
        <end position="30"/>
    </location>
</feature>
<accession>A0AAD9XNF4</accession>
<organism evidence="2 3">
    <name type="scientific">Dipteronia dyeriana</name>
    <dbReference type="NCBI Taxonomy" id="168575"/>
    <lineage>
        <taxon>Eukaryota</taxon>
        <taxon>Viridiplantae</taxon>
        <taxon>Streptophyta</taxon>
        <taxon>Embryophyta</taxon>
        <taxon>Tracheophyta</taxon>
        <taxon>Spermatophyta</taxon>
        <taxon>Magnoliopsida</taxon>
        <taxon>eudicotyledons</taxon>
        <taxon>Gunneridae</taxon>
        <taxon>Pentapetalae</taxon>
        <taxon>rosids</taxon>
        <taxon>malvids</taxon>
        <taxon>Sapindales</taxon>
        <taxon>Sapindaceae</taxon>
        <taxon>Hippocastanoideae</taxon>
        <taxon>Acereae</taxon>
        <taxon>Dipteronia</taxon>
    </lineage>
</organism>
<dbReference type="Proteomes" id="UP001280121">
    <property type="component" value="Unassembled WGS sequence"/>
</dbReference>
<dbReference type="PANTHER" id="PTHR46481">
    <property type="entry name" value="ZINC FINGER BED DOMAIN-CONTAINING PROTEIN 4"/>
    <property type="match status" value="1"/>
</dbReference>
<evidence type="ECO:0000256" key="1">
    <source>
        <dbReference type="SAM" id="MobiDB-lite"/>
    </source>
</evidence>
<sequence>MAENSNATTVEPFETPTTDDVLVTTNAETKRKPTKMPSKVWIHFTKIEGACPKFDPLSRTTIARDINQVYLDEKAILKSMFSFNKQRVCLTTDCWTSIQNTNYMVITAHFINSG</sequence>
<evidence type="ECO:0000313" key="3">
    <source>
        <dbReference type="Proteomes" id="UP001280121"/>
    </source>
</evidence>
<feature type="compositionally biased region" description="Polar residues" evidence="1">
    <location>
        <begin position="1"/>
        <end position="27"/>
    </location>
</feature>
<name>A0AAD9XNF4_9ROSI</name>
<reference evidence="2" key="1">
    <citation type="journal article" date="2023" name="Plant J.">
        <title>Genome sequences and population genomics provide insights into the demographic history, inbreeding, and mutation load of two 'living fossil' tree species of Dipteronia.</title>
        <authorList>
            <person name="Feng Y."/>
            <person name="Comes H.P."/>
            <person name="Chen J."/>
            <person name="Zhu S."/>
            <person name="Lu R."/>
            <person name="Zhang X."/>
            <person name="Li P."/>
            <person name="Qiu J."/>
            <person name="Olsen K.M."/>
            <person name="Qiu Y."/>
        </authorList>
    </citation>
    <scope>NUCLEOTIDE SEQUENCE</scope>
    <source>
        <strain evidence="2">KIB01</strain>
    </source>
</reference>
<dbReference type="PANTHER" id="PTHR46481:SF2">
    <property type="entry name" value="BED-TYPE DOMAIN-CONTAINING PROTEIN"/>
    <property type="match status" value="1"/>
</dbReference>
<proteinExistence type="predicted"/>
<keyword evidence="3" id="KW-1185">Reference proteome</keyword>
<evidence type="ECO:0000313" key="2">
    <source>
        <dbReference type="EMBL" id="KAK2662402.1"/>
    </source>
</evidence>
<dbReference type="InterPro" id="IPR052035">
    <property type="entry name" value="ZnF_BED_domain_contain"/>
</dbReference>
<dbReference type="EMBL" id="JANJYI010000001">
    <property type="protein sequence ID" value="KAK2662402.1"/>
    <property type="molecule type" value="Genomic_DNA"/>
</dbReference>
<dbReference type="AlphaFoldDB" id="A0AAD9XNF4"/>
<comment type="caution">
    <text evidence="2">The sequence shown here is derived from an EMBL/GenBank/DDBJ whole genome shotgun (WGS) entry which is preliminary data.</text>
</comment>
<protein>
    <submittedName>
        <fullName evidence="2">Uncharacterized protein</fullName>
    </submittedName>
</protein>
<gene>
    <name evidence="2" type="ORF">Ddye_000976</name>
</gene>